<proteinExistence type="predicted"/>
<name>A0A2T1C0H0_9CYAN</name>
<dbReference type="AlphaFoldDB" id="A0A2T1C0H0"/>
<reference evidence="2 3" key="2">
    <citation type="submission" date="2018-03" db="EMBL/GenBank/DDBJ databases">
        <title>The ancient ancestry and fast evolution of plastids.</title>
        <authorList>
            <person name="Moore K.R."/>
            <person name="Magnabosco C."/>
            <person name="Momper L."/>
            <person name="Gold D.A."/>
            <person name="Bosak T."/>
            <person name="Fournier G.P."/>
        </authorList>
    </citation>
    <scope>NUCLEOTIDE SEQUENCE [LARGE SCALE GENOMIC DNA]</scope>
    <source>
        <strain evidence="2 3">CCAP 1448/3</strain>
    </source>
</reference>
<protein>
    <recommendedName>
        <fullName evidence="1">DUF4277 domain-containing protein</fullName>
    </recommendedName>
</protein>
<dbReference type="Pfam" id="PF14104">
    <property type="entry name" value="DUF4277"/>
    <property type="match status" value="1"/>
</dbReference>
<reference evidence="2 3" key="1">
    <citation type="submission" date="2018-02" db="EMBL/GenBank/DDBJ databases">
        <authorList>
            <person name="Cohen D.B."/>
            <person name="Kent A.D."/>
        </authorList>
    </citation>
    <scope>NUCLEOTIDE SEQUENCE [LARGE SCALE GENOMIC DNA]</scope>
    <source>
        <strain evidence="2 3">CCAP 1448/3</strain>
    </source>
</reference>
<comment type="caution">
    <text evidence="2">The sequence shown here is derived from an EMBL/GenBank/DDBJ whole genome shotgun (WGS) entry which is preliminary data.</text>
</comment>
<organism evidence="2 3">
    <name type="scientific">Merismopedia glauca CCAP 1448/3</name>
    <dbReference type="NCBI Taxonomy" id="1296344"/>
    <lineage>
        <taxon>Bacteria</taxon>
        <taxon>Bacillati</taxon>
        <taxon>Cyanobacteriota</taxon>
        <taxon>Cyanophyceae</taxon>
        <taxon>Synechococcales</taxon>
        <taxon>Merismopediaceae</taxon>
        <taxon>Merismopedia</taxon>
    </lineage>
</organism>
<dbReference type="OrthoDB" id="574729at2"/>
<dbReference type="EMBL" id="PVWJ01000089">
    <property type="protein sequence ID" value="PSB01760.1"/>
    <property type="molecule type" value="Genomic_DNA"/>
</dbReference>
<evidence type="ECO:0000313" key="2">
    <source>
        <dbReference type="EMBL" id="PSB01760.1"/>
    </source>
</evidence>
<dbReference type="InterPro" id="IPR025457">
    <property type="entry name" value="DUF4277"/>
</dbReference>
<feature type="domain" description="DUF4277" evidence="1">
    <location>
        <begin position="10"/>
        <end position="45"/>
    </location>
</feature>
<dbReference type="Proteomes" id="UP000238762">
    <property type="component" value="Unassembled WGS sequence"/>
</dbReference>
<evidence type="ECO:0000313" key="3">
    <source>
        <dbReference type="Proteomes" id="UP000238762"/>
    </source>
</evidence>
<gene>
    <name evidence="2" type="ORF">C7B64_16540</name>
</gene>
<evidence type="ECO:0000259" key="1">
    <source>
        <dbReference type="Pfam" id="PF14104"/>
    </source>
</evidence>
<sequence length="47" mass="5221">MRNFEASEIKVQDLNHYGIIAGICDEMGLVEQIDQLIGTPSQFIVSP</sequence>
<feature type="non-terminal residue" evidence="2">
    <location>
        <position position="47"/>
    </location>
</feature>
<dbReference type="RefSeq" id="WP_146131600.1">
    <property type="nucleotide sequence ID" value="NZ_CAWNTC010000117.1"/>
</dbReference>
<accession>A0A2T1C0H0</accession>
<keyword evidence="3" id="KW-1185">Reference proteome</keyword>